<dbReference type="RefSeq" id="WP_113692971.1">
    <property type="nucleotide sequence ID" value="NZ_CP015163.1"/>
</dbReference>
<keyword evidence="2" id="KW-1185">Reference proteome</keyword>
<evidence type="ECO:0000313" key="1">
    <source>
        <dbReference type="EMBL" id="AXB43734.1"/>
    </source>
</evidence>
<sequence>MASRNVTRLFGMLDRPLGEPEAVALAERMYGADLIAVAVREHRFGVASRTDDNPYPALELAGQAFVEVLADAGFTVKSWESVEWLSGAEARLREEADDFAEWMPAPLAAP</sequence>
<dbReference type="Proteomes" id="UP000250434">
    <property type="component" value="Chromosome"/>
</dbReference>
<evidence type="ECO:0000313" key="2">
    <source>
        <dbReference type="Proteomes" id="UP000250434"/>
    </source>
</evidence>
<proteinExistence type="predicted"/>
<dbReference type="KEGG" id="aab:A4R43_15355"/>
<accession>A0A344L6R0</accession>
<dbReference type="EMBL" id="CP015163">
    <property type="protein sequence ID" value="AXB43734.1"/>
    <property type="molecule type" value="Genomic_DNA"/>
</dbReference>
<gene>
    <name evidence="1" type="ORF">A4R43_15355</name>
</gene>
<name>A0A344L6R0_9PSEU</name>
<reference evidence="1 2" key="1">
    <citation type="submission" date="2016-04" db="EMBL/GenBank/DDBJ databases">
        <title>Complete genome sequence and analysis of deep-sea sediment isolate, Amycolatopsis sp. WP1.</title>
        <authorList>
            <person name="Wang H."/>
            <person name="Chen S."/>
            <person name="Wu Q."/>
        </authorList>
    </citation>
    <scope>NUCLEOTIDE SEQUENCE [LARGE SCALE GENOMIC DNA]</scope>
    <source>
        <strain evidence="1 2">WP1</strain>
    </source>
</reference>
<protein>
    <submittedName>
        <fullName evidence="1">Uncharacterized protein</fullName>
    </submittedName>
</protein>
<dbReference type="AlphaFoldDB" id="A0A344L6R0"/>
<organism evidence="1 2">
    <name type="scientific">Amycolatopsis albispora</name>
    <dbReference type="NCBI Taxonomy" id="1804986"/>
    <lineage>
        <taxon>Bacteria</taxon>
        <taxon>Bacillati</taxon>
        <taxon>Actinomycetota</taxon>
        <taxon>Actinomycetes</taxon>
        <taxon>Pseudonocardiales</taxon>
        <taxon>Pseudonocardiaceae</taxon>
        <taxon>Amycolatopsis</taxon>
    </lineage>
</organism>